<reference evidence="1" key="1">
    <citation type="submission" date="2022-08" db="EMBL/GenBank/DDBJ databases">
        <title>Genome Sequence of Lecanicillium fungicola.</title>
        <authorList>
            <person name="Buettner E."/>
        </authorList>
    </citation>
    <scope>NUCLEOTIDE SEQUENCE</scope>
    <source>
        <strain evidence="1">Babe33</strain>
    </source>
</reference>
<proteinExistence type="predicted"/>
<gene>
    <name evidence="1" type="ORF">NQ176_g6501</name>
</gene>
<organism evidence="1 2">
    <name type="scientific">Zarea fungicola</name>
    <dbReference type="NCBI Taxonomy" id="93591"/>
    <lineage>
        <taxon>Eukaryota</taxon>
        <taxon>Fungi</taxon>
        <taxon>Dikarya</taxon>
        <taxon>Ascomycota</taxon>
        <taxon>Pezizomycotina</taxon>
        <taxon>Sordariomycetes</taxon>
        <taxon>Hypocreomycetidae</taxon>
        <taxon>Hypocreales</taxon>
        <taxon>Cordycipitaceae</taxon>
        <taxon>Zarea</taxon>
    </lineage>
</organism>
<dbReference type="EMBL" id="JANJQO010000946">
    <property type="protein sequence ID" value="KAJ2973620.1"/>
    <property type="molecule type" value="Genomic_DNA"/>
</dbReference>
<name>A0ACC1N2W7_9HYPO</name>
<protein>
    <submittedName>
        <fullName evidence="1">Uncharacterized protein</fullName>
    </submittedName>
</protein>
<keyword evidence="2" id="KW-1185">Reference proteome</keyword>
<comment type="caution">
    <text evidence="1">The sequence shown here is derived from an EMBL/GenBank/DDBJ whole genome shotgun (WGS) entry which is preliminary data.</text>
</comment>
<dbReference type="Proteomes" id="UP001143910">
    <property type="component" value="Unassembled WGS sequence"/>
</dbReference>
<evidence type="ECO:0000313" key="1">
    <source>
        <dbReference type="EMBL" id="KAJ2973620.1"/>
    </source>
</evidence>
<evidence type="ECO:0000313" key="2">
    <source>
        <dbReference type="Proteomes" id="UP001143910"/>
    </source>
</evidence>
<accession>A0ACC1N2W7</accession>
<sequence length="285" mass="32246">MPASLDVTVGPDGTLRESCGRPMVVIFNSRQKQSASPPPVKEQGDQKVEPPSLQFVSHCERDKSRKSRSNTCVRRHVMQRYWRQQKADASRTVASPAALQHHGVVRDWSAELESSFQGSSYPYLPCGFWSMSTTYMSQYSMPVRQRMLQLANHFSAVGQILFKSEQEYQHTIGSAMSDPALFHMHLLTAAIHYNFATKNSDIQELLFHQTKAIQLVNSQVIHQPNEIKDTLMAAVAYLAITEWYLGDYDAWEHHFNGLAQMVELRGGLATLSKSLRTKVFTQVAL</sequence>